<dbReference type="EMBL" id="MRZN01000005">
    <property type="protein sequence ID" value="PHK50091.1"/>
    <property type="molecule type" value="Genomic_DNA"/>
</dbReference>
<reference evidence="4" key="2">
    <citation type="submission" date="2017-10" db="EMBL/GenBank/DDBJ databases">
        <title>Staphylococcus edaphicus sp. nov., isolated in Antarctica, harbouring mecC gene and genomic islands essential in adaptation to extreme environment.</title>
        <authorList>
            <person name="Pantucek R."/>
            <person name="Sedlacek I."/>
            <person name="Indrakova A."/>
            <person name="Vrbovska V."/>
            <person name="Maslanova I."/>
            <person name="Kovarovic V."/>
            <person name="Svec P."/>
            <person name="Kralova S."/>
            <person name="Kristofova L."/>
            <person name="Keklakova J."/>
            <person name="Petras P."/>
            <person name="Doskar J."/>
        </authorList>
    </citation>
    <scope>NUCLEOTIDE SEQUENCE [LARGE SCALE GENOMIC DNA]</scope>
    <source>
        <strain evidence="4">CCM 5085</strain>
    </source>
</reference>
<dbReference type="Proteomes" id="UP000223828">
    <property type="component" value="Unassembled WGS sequence"/>
</dbReference>
<dbReference type="Pfam" id="PF07252">
    <property type="entry name" value="DUF1433"/>
    <property type="match status" value="1"/>
</dbReference>
<feature type="transmembrane region" description="Helical" evidence="1">
    <location>
        <begin position="6"/>
        <end position="24"/>
    </location>
</feature>
<keyword evidence="1" id="KW-0812">Transmembrane</keyword>
<dbReference type="OrthoDB" id="2413144at2"/>
<evidence type="ECO:0000313" key="3">
    <source>
        <dbReference type="EMBL" id="UQW81586.1"/>
    </source>
</evidence>
<evidence type="ECO:0000313" key="5">
    <source>
        <dbReference type="Proteomes" id="UP001056588"/>
    </source>
</evidence>
<gene>
    <name evidence="2" type="ORF">BTJ66_04880</name>
    <name evidence="3" type="ORF">MNY58_00210</name>
</gene>
<keyword evidence="5" id="KW-1185">Reference proteome</keyword>
<proteinExistence type="predicted"/>
<sequence length="134" mass="15863">MNKKVLCTLIIFISIILIVGGVYLKMEYDEKKESEAKYYDEQEKKITLFLKYNMKDFRGIKFTEHKRNQMGNFVFKGYVNDDKNKNFTATAYHDDDYQFEGTIGWSEGLSELEKVDLKSVSEIKKEEKNKKDEN</sequence>
<dbReference type="Gene3D" id="3.10.450.130">
    <property type="entry name" value="folded 79 residue fragment of lin0334 like domains"/>
    <property type="match status" value="1"/>
</dbReference>
<reference evidence="3" key="4">
    <citation type="submission" date="2022-03" db="EMBL/GenBank/DDBJ databases">
        <title>Complete Genome Sequence of Staphylococcus edaphicus strain CCM 8731.</title>
        <authorList>
            <person name="Rimmer C.O."/>
            <person name="Thomas J.C."/>
        </authorList>
    </citation>
    <scope>NUCLEOTIDE SEQUENCE</scope>
    <source>
        <strain evidence="3">CCM 8731</strain>
    </source>
</reference>
<keyword evidence="1" id="KW-0472">Membrane</keyword>
<dbReference type="AlphaFoldDB" id="A0A2C6VIN5"/>
<protein>
    <submittedName>
        <fullName evidence="3">DUF1433 domain-containing protein</fullName>
    </submittedName>
</protein>
<evidence type="ECO:0000313" key="2">
    <source>
        <dbReference type="EMBL" id="PHK50091.1"/>
    </source>
</evidence>
<dbReference type="EMBL" id="CP093217">
    <property type="protein sequence ID" value="UQW81586.1"/>
    <property type="molecule type" value="Genomic_DNA"/>
</dbReference>
<reference evidence="2" key="3">
    <citation type="submission" date="2017-10" db="EMBL/GenBank/DDBJ databases">
        <authorList>
            <person name="Vrbovska V."/>
            <person name="Kovarovic V."/>
            <person name="Indrakova A."/>
        </authorList>
    </citation>
    <scope>NUCLEOTIDE SEQUENCE</scope>
    <source>
        <strain evidence="2">CCM 8730</strain>
    </source>
</reference>
<reference evidence="2" key="1">
    <citation type="journal article" date="2017" name="Appl. Environ. Microbiol.">
        <title>Staphylococcus edaphicus sp. nov., isolated in Antarctica, harbours mecC gene and genomic islands with suspected role in adaptation to extreme environment.</title>
        <authorList>
            <person name="Pantucek R."/>
            <person name="Sedlacek I."/>
            <person name="Indrakova A."/>
            <person name="Vrbovska V."/>
            <person name="Maslanova I."/>
            <person name="Kovarovic V."/>
            <person name="Svec P."/>
            <person name="Kralova S."/>
            <person name="Kristofova L."/>
            <person name="Keklakova J."/>
            <person name="Petras P."/>
            <person name="Doskar J."/>
        </authorList>
    </citation>
    <scope>NUCLEOTIDE SEQUENCE</scope>
    <source>
        <strain evidence="2">CCM 8730</strain>
    </source>
</reference>
<name>A0A2C6VIN5_9STAP</name>
<accession>A0A2C6VIN5</accession>
<dbReference type="Proteomes" id="UP001056588">
    <property type="component" value="Chromosome"/>
</dbReference>
<keyword evidence="1" id="KW-1133">Transmembrane helix</keyword>
<organism evidence="2 4">
    <name type="scientific">Staphylococcus edaphicus</name>
    <dbReference type="NCBI Taxonomy" id="1955013"/>
    <lineage>
        <taxon>Bacteria</taxon>
        <taxon>Bacillati</taxon>
        <taxon>Bacillota</taxon>
        <taxon>Bacilli</taxon>
        <taxon>Bacillales</taxon>
        <taxon>Staphylococcaceae</taxon>
        <taxon>Staphylococcus</taxon>
    </lineage>
</organism>
<dbReference type="InterPro" id="IPR009881">
    <property type="entry name" value="DUF1433"/>
</dbReference>
<evidence type="ECO:0000256" key="1">
    <source>
        <dbReference type="SAM" id="Phobius"/>
    </source>
</evidence>
<evidence type="ECO:0000313" key="4">
    <source>
        <dbReference type="Proteomes" id="UP000223828"/>
    </source>
</evidence>